<dbReference type="AlphaFoldDB" id="A0A1I0CXS4"/>
<dbReference type="EMBL" id="FOIM01000003">
    <property type="protein sequence ID" value="SET24248.1"/>
    <property type="molecule type" value="Genomic_DNA"/>
</dbReference>
<dbReference type="PANTHER" id="PTHR30087">
    <property type="entry name" value="INNER MEMBRANE PROTEIN"/>
    <property type="match status" value="1"/>
</dbReference>
<dbReference type="STRING" id="460384.SAMN05216313_103212"/>
<evidence type="ECO:0000313" key="1">
    <source>
        <dbReference type="EMBL" id="SET24248.1"/>
    </source>
</evidence>
<dbReference type="Pfam" id="PF04463">
    <property type="entry name" value="2-thiour_desulf"/>
    <property type="match status" value="1"/>
</dbReference>
<evidence type="ECO:0000313" key="2">
    <source>
        <dbReference type="Proteomes" id="UP000198508"/>
    </source>
</evidence>
<protein>
    <submittedName>
        <fullName evidence="1">Uncharacterized conserved protein YbbK, DUF523 family</fullName>
    </submittedName>
</protein>
<sequence>MNILVSACLMGVKCRYDGGGELAPGIRELMERCHLVPVCPEIMGGLATPRTPAERQDGRVVTQDGQDVTGAYLRGAEEAVRLAKLFGCRYALLKERSPSCGSGRIYDGTFTRNLIPGDGVAAARLREEGLTVYGESSIGQLLKDLERQV</sequence>
<keyword evidence="2" id="KW-1185">Reference proteome</keyword>
<dbReference type="InterPro" id="IPR007553">
    <property type="entry name" value="2-thiour_desulf"/>
</dbReference>
<proteinExistence type="predicted"/>
<name>A0A1I0CXS4_9FIRM</name>
<reference evidence="2" key="1">
    <citation type="submission" date="2016-10" db="EMBL/GenBank/DDBJ databases">
        <authorList>
            <person name="Varghese N."/>
            <person name="Submissions S."/>
        </authorList>
    </citation>
    <scope>NUCLEOTIDE SEQUENCE [LARGE SCALE GENOMIC DNA]</scope>
    <source>
        <strain evidence="2">NLAE-zl-G277</strain>
    </source>
</reference>
<dbReference type="PANTHER" id="PTHR30087:SF1">
    <property type="entry name" value="HYPOTHETICAL CYTOSOLIC PROTEIN"/>
    <property type="match status" value="1"/>
</dbReference>
<dbReference type="RefSeq" id="WP_092361136.1">
    <property type="nucleotide sequence ID" value="NZ_CABJCG010000001.1"/>
</dbReference>
<gene>
    <name evidence="1" type="ORF">SAMN05216313_103212</name>
</gene>
<dbReference type="Proteomes" id="UP000198508">
    <property type="component" value="Unassembled WGS sequence"/>
</dbReference>
<accession>A0A1I0CXS4</accession>
<organism evidence="1 2">
    <name type="scientific">Enterocloster lavalensis</name>
    <dbReference type="NCBI Taxonomy" id="460384"/>
    <lineage>
        <taxon>Bacteria</taxon>
        <taxon>Bacillati</taxon>
        <taxon>Bacillota</taxon>
        <taxon>Clostridia</taxon>
        <taxon>Lachnospirales</taxon>
        <taxon>Lachnospiraceae</taxon>
        <taxon>Enterocloster</taxon>
    </lineage>
</organism>